<dbReference type="AlphaFoldDB" id="A0A2Z3HUS4"/>
<proteinExistence type="predicted"/>
<dbReference type="GO" id="GO:0015035">
    <property type="term" value="F:protein-disulfide reductase activity"/>
    <property type="evidence" value="ECO:0007669"/>
    <property type="project" value="TreeGrafter"/>
</dbReference>
<protein>
    <submittedName>
        <fullName evidence="7">Co-chaperone YbbN</fullName>
    </submittedName>
</protein>
<keyword evidence="5" id="KW-0802">TPR repeat</keyword>
<dbReference type="PROSITE" id="PS50005">
    <property type="entry name" value="TPR"/>
    <property type="match status" value="1"/>
</dbReference>
<organism evidence="7 8">
    <name type="scientific">Phenylobacterium parvum</name>
    <dbReference type="NCBI Taxonomy" id="2201350"/>
    <lineage>
        <taxon>Bacteria</taxon>
        <taxon>Pseudomonadati</taxon>
        <taxon>Pseudomonadota</taxon>
        <taxon>Alphaproteobacteria</taxon>
        <taxon>Caulobacterales</taxon>
        <taxon>Caulobacteraceae</taxon>
        <taxon>Phenylobacterium</taxon>
    </lineage>
</organism>
<dbReference type="PANTHER" id="PTHR45663:SF11">
    <property type="entry name" value="GEO12009P1"/>
    <property type="match status" value="1"/>
</dbReference>
<dbReference type="PROSITE" id="PS00194">
    <property type="entry name" value="THIOREDOXIN_1"/>
    <property type="match status" value="1"/>
</dbReference>
<dbReference type="GO" id="GO:0006950">
    <property type="term" value="P:response to stress"/>
    <property type="evidence" value="ECO:0007669"/>
    <property type="project" value="UniProtKB-ARBA"/>
</dbReference>
<keyword evidence="1" id="KW-0813">Transport</keyword>
<dbReference type="Gene3D" id="3.40.30.10">
    <property type="entry name" value="Glutaredoxin"/>
    <property type="match status" value="1"/>
</dbReference>
<dbReference type="PRINTS" id="PR00421">
    <property type="entry name" value="THIOREDOXIN"/>
</dbReference>
<dbReference type="Proteomes" id="UP000247763">
    <property type="component" value="Chromosome"/>
</dbReference>
<dbReference type="SUPFAM" id="SSF48452">
    <property type="entry name" value="TPR-like"/>
    <property type="match status" value="1"/>
</dbReference>
<evidence type="ECO:0000259" key="6">
    <source>
        <dbReference type="PROSITE" id="PS51352"/>
    </source>
</evidence>
<evidence type="ECO:0000256" key="1">
    <source>
        <dbReference type="ARBA" id="ARBA00022448"/>
    </source>
</evidence>
<dbReference type="GO" id="GO:0005829">
    <property type="term" value="C:cytosol"/>
    <property type="evidence" value="ECO:0007669"/>
    <property type="project" value="TreeGrafter"/>
</dbReference>
<evidence type="ECO:0000256" key="3">
    <source>
        <dbReference type="ARBA" id="ARBA00023157"/>
    </source>
</evidence>
<dbReference type="Pfam" id="PF14559">
    <property type="entry name" value="TPR_19"/>
    <property type="match status" value="1"/>
</dbReference>
<gene>
    <name evidence="7" type="ORF">HYN04_13065</name>
</gene>
<feature type="domain" description="Thioredoxin" evidence="6">
    <location>
        <begin position="9"/>
        <end position="126"/>
    </location>
</feature>
<evidence type="ECO:0000313" key="7">
    <source>
        <dbReference type="EMBL" id="AWM78605.1"/>
    </source>
</evidence>
<dbReference type="PROSITE" id="PS51352">
    <property type="entry name" value="THIOREDOXIN_2"/>
    <property type="match status" value="1"/>
</dbReference>
<dbReference type="InterPro" id="IPR036249">
    <property type="entry name" value="Thioredoxin-like_sf"/>
</dbReference>
<dbReference type="InterPro" id="IPR017937">
    <property type="entry name" value="Thioredoxin_CS"/>
</dbReference>
<evidence type="ECO:0000256" key="2">
    <source>
        <dbReference type="ARBA" id="ARBA00022982"/>
    </source>
</evidence>
<dbReference type="PANTHER" id="PTHR45663">
    <property type="entry name" value="GEO12009P1"/>
    <property type="match status" value="1"/>
</dbReference>
<evidence type="ECO:0000313" key="8">
    <source>
        <dbReference type="Proteomes" id="UP000247763"/>
    </source>
</evidence>
<dbReference type="CDD" id="cd02947">
    <property type="entry name" value="TRX_family"/>
    <property type="match status" value="1"/>
</dbReference>
<dbReference type="InterPro" id="IPR019734">
    <property type="entry name" value="TPR_rpt"/>
</dbReference>
<feature type="repeat" description="TPR" evidence="5">
    <location>
        <begin position="133"/>
        <end position="166"/>
    </location>
</feature>
<dbReference type="InterPro" id="IPR013766">
    <property type="entry name" value="Thioredoxin_domain"/>
</dbReference>
<dbReference type="InterPro" id="IPR011990">
    <property type="entry name" value="TPR-like_helical_dom_sf"/>
</dbReference>
<evidence type="ECO:0000256" key="5">
    <source>
        <dbReference type="PROSITE-ProRule" id="PRU00339"/>
    </source>
</evidence>
<dbReference type="Gene3D" id="1.25.40.10">
    <property type="entry name" value="Tetratricopeptide repeat domain"/>
    <property type="match status" value="2"/>
</dbReference>
<sequence>MSLIGENSAPLSGAAPAGLIKDGTDAGFMADVIEASRETPVIVDFWAPWCGPCKQLGPAIERAVTAAKGKVKLVKIDIDQHPQFAGQLRVQSIPAVFAFVGGRPVDGFTGALPESQIKAFVERLAAQAPADAGDELIAVGREALEAGDLNTAAQAFARVLQADPQDVRALGGMAKVYLEGGDLERAAEIAAMAPEGAKDPGLESVRAALALAEAAPAETAAFEARLAADPADHEARFELARALAGAGRLDTAMDHLLQIIAADRDWNEGAARAQLLTVFEAAGAASDLARQGRRRLSAILFS</sequence>
<dbReference type="Pfam" id="PF14561">
    <property type="entry name" value="TPR_20"/>
    <property type="match status" value="1"/>
</dbReference>
<keyword evidence="4" id="KW-0676">Redox-active center</keyword>
<dbReference type="Pfam" id="PF00085">
    <property type="entry name" value="Thioredoxin"/>
    <property type="match status" value="1"/>
</dbReference>
<dbReference type="SUPFAM" id="SSF52833">
    <property type="entry name" value="Thioredoxin-like"/>
    <property type="match status" value="1"/>
</dbReference>
<name>A0A2Z3HUS4_9CAUL</name>
<keyword evidence="2" id="KW-0249">Electron transport</keyword>
<dbReference type="OrthoDB" id="9790390at2"/>
<evidence type="ECO:0000256" key="4">
    <source>
        <dbReference type="ARBA" id="ARBA00023284"/>
    </source>
</evidence>
<dbReference type="EMBL" id="CP029479">
    <property type="protein sequence ID" value="AWM78605.1"/>
    <property type="molecule type" value="Genomic_DNA"/>
</dbReference>
<dbReference type="KEGG" id="phb:HYN04_13065"/>
<dbReference type="RefSeq" id="WP_110451171.1">
    <property type="nucleotide sequence ID" value="NZ_CP029479.1"/>
</dbReference>
<keyword evidence="8" id="KW-1185">Reference proteome</keyword>
<accession>A0A2Z3HUS4</accession>
<keyword evidence="3" id="KW-1015">Disulfide bond</keyword>
<reference evidence="8" key="1">
    <citation type="submission" date="2018-05" db="EMBL/GenBank/DDBJ databases">
        <title>Genome sequencing of Phenylobacterium sp. HYN0004.</title>
        <authorList>
            <person name="Yi H."/>
            <person name="Baek C."/>
        </authorList>
    </citation>
    <scope>NUCLEOTIDE SEQUENCE [LARGE SCALE GENOMIC DNA]</scope>
    <source>
        <strain evidence="8">HYN0004</strain>
    </source>
</reference>
<dbReference type="GO" id="GO:0045454">
    <property type="term" value="P:cell redox homeostasis"/>
    <property type="evidence" value="ECO:0007669"/>
    <property type="project" value="TreeGrafter"/>
</dbReference>